<gene>
    <name evidence="1" type="primary">nef</name>
</gene>
<name>Q88105_SIV</name>
<dbReference type="EMBL" id="L40990">
    <property type="protein sequence ID" value="AAA64264.1"/>
    <property type="molecule type" value="Genomic_DNA"/>
</dbReference>
<organismHost>
    <name type="scientific">Pan troglodytes</name>
    <name type="common">Chimpanzee</name>
    <dbReference type="NCBI Taxonomy" id="9598"/>
</organismHost>
<protein>
    <submittedName>
        <fullName evidence="1">Nef protein</fullName>
    </submittedName>
</protein>
<organism evidence="1">
    <name type="scientific">Simian immunodeficiency virus</name>
    <name type="common">SIV</name>
    <dbReference type="NCBI Taxonomy" id="11723"/>
    <lineage>
        <taxon>Viruses</taxon>
        <taxon>Riboviria</taxon>
        <taxon>Pararnavirae</taxon>
        <taxon>Artverviricota</taxon>
        <taxon>Revtraviricetes</taxon>
        <taxon>Ortervirales</taxon>
        <taxon>Retroviridae</taxon>
        <taxon>Orthoretrovirinae</taxon>
        <taxon>Lentivirus</taxon>
        <taxon>Lentivirus simimdef</taxon>
    </lineage>
</organism>
<reference evidence="1" key="1">
    <citation type="journal article" date="1995" name="J. Virol.">
        <title>Induction of AIDS by simian immunodeficiency virus from an African green monkey: species-specific variation in pathogenicity correlates with the extent of in vivo replication.</title>
        <authorList>
            <person name="Hirsch V.M."/>
            <person name="Dapolito G."/>
            <person name="Johnson P.R."/>
            <person name="Elkins W.R."/>
            <person name="London W.T."/>
            <person name="Montali R.J."/>
            <person name="Goldstein S."/>
            <person name="Brown C."/>
        </authorList>
    </citation>
    <scope>NUCLEOTIDE SEQUENCE</scope>
</reference>
<accession>Q88105</accession>
<proteinExistence type="predicted"/>
<evidence type="ECO:0000313" key="1">
    <source>
        <dbReference type="EMBL" id="AAA64264.1"/>
    </source>
</evidence>
<sequence length="79" mass="9146">METGLSYHSTMAMAKHDAQLAKHDLVGVGKTDWRVGRQHNRTVSKSKRTRREKFRCLSKIDILVKLLVLVRFLKMAKHS</sequence>
<organismHost>
    <name type="scientific">Cercopithecidae</name>
    <name type="common">Old World monkeys</name>
    <dbReference type="NCBI Taxonomy" id="9527"/>
</organismHost>